<keyword evidence="2" id="KW-1185">Reference proteome</keyword>
<sequence>MISWVFKTVSPFDKLEILPINHQNHKNTLKITSIFNYSLWKAVRG</sequence>
<reference evidence="1 2" key="1">
    <citation type="submission" date="2019-05" db="EMBL/GenBank/DDBJ databases">
        <title>Another draft genome of Portunus trituberculatus and its Hox gene families provides insights of decapod evolution.</title>
        <authorList>
            <person name="Jeong J.-H."/>
            <person name="Song I."/>
            <person name="Kim S."/>
            <person name="Choi T."/>
            <person name="Kim D."/>
            <person name="Ryu S."/>
            <person name="Kim W."/>
        </authorList>
    </citation>
    <scope>NUCLEOTIDE SEQUENCE [LARGE SCALE GENOMIC DNA]</scope>
    <source>
        <tissue evidence="1">Muscle</tissue>
    </source>
</reference>
<name>A0A5B7CSY0_PORTR</name>
<proteinExistence type="predicted"/>
<evidence type="ECO:0000313" key="1">
    <source>
        <dbReference type="EMBL" id="MPC10573.1"/>
    </source>
</evidence>
<dbReference type="EMBL" id="VSRR010000122">
    <property type="protein sequence ID" value="MPC10573.1"/>
    <property type="molecule type" value="Genomic_DNA"/>
</dbReference>
<protein>
    <submittedName>
        <fullName evidence="1">Uncharacterized protein</fullName>
    </submittedName>
</protein>
<evidence type="ECO:0000313" key="2">
    <source>
        <dbReference type="Proteomes" id="UP000324222"/>
    </source>
</evidence>
<accession>A0A5B7CSY0</accession>
<gene>
    <name evidence="1" type="ORF">E2C01_003210</name>
</gene>
<dbReference type="Proteomes" id="UP000324222">
    <property type="component" value="Unassembled WGS sequence"/>
</dbReference>
<dbReference type="AlphaFoldDB" id="A0A5B7CSY0"/>
<organism evidence="1 2">
    <name type="scientific">Portunus trituberculatus</name>
    <name type="common">Swimming crab</name>
    <name type="synonym">Neptunus trituberculatus</name>
    <dbReference type="NCBI Taxonomy" id="210409"/>
    <lineage>
        <taxon>Eukaryota</taxon>
        <taxon>Metazoa</taxon>
        <taxon>Ecdysozoa</taxon>
        <taxon>Arthropoda</taxon>
        <taxon>Crustacea</taxon>
        <taxon>Multicrustacea</taxon>
        <taxon>Malacostraca</taxon>
        <taxon>Eumalacostraca</taxon>
        <taxon>Eucarida</taxon>
        <taxon>Decapoda</taxon>
        <taxon>Pleocyemata</taxon>
        <taxon>Brachyura</taxon>
        <taxon>Eubrachyura</taxon>
        <taxon>Portunoidea</taxon>
        <taxon>Portunidae</taxon>
        <taxon>Portuninae</taxon>
        <taxon>Portunus</taxon>
    </lineage>
</organism>
<comment type="caution">
    <text evidence="1">The sequence shown here is derived from an EMBL/GenBank/DDBJ whole genome shotgun (WGS) entry which is preliminary data.</text>
</comment>